<comment type="similarity">
    <text evidence="1">Belongs to the aldolase class II family.</text>
</comment>
<feature type="domain" description="Class II aldolase/adducin N-terminal" evidence="2">
    <location>
        <begin position="25"/>
        <end position="209"/>
    </location>
</feature>
<dbReference type="InterPro" id="IPR001303">
    <property type="entry name" value="Aldolase_II/adducin_N"/>
</dbReference>
<dbReference type="Proteomes" id="UP001315278">
    <property type="component" value="Unassembled WGS sequence"/>
</dbReference>
<comment type="caution">
    <text evidence="3">The sequence shown here is derived from an EMBL/GenBank/DDBJ whole genome shotgun (WGS) entry which is preliminary data.</text>
</comment>
<sequence>MPGAACQDRQTPTASASGADAAVIDDIVTGSRILAEYGVVDAFGHVSARDPKNPDHFLMSRSLAPALVTSDDIMEFDLDGNAVDAKGRTLFLERFIHSEIYRARPDVMAVVHTHSPGVIPFTISQTMLRPVFHNAAFLAAGAPVWDIRKAFGETDMLVRNADIGKSLAAALGDKSVVLMRGHGDAVVGPSVKLAVFRAYYTDVNARLQSQAIALGGEVNYLTAAEGAKADAINLQVLDRVWNLWKMRVTTAPAK</sequence>
<dbReference type="SUPFAM" id="SSF53639">
    <property type="entry name" value="AraD/HMP-PK domain-like"/>
    <property type="match status" value="1"/>
</dbReference>
<evidence type="ECO:0000259" key="2">
    <source>
        <dbReference type="SMART" id="SM01007"/>
    </source>
</evidence>
<dbReference type="InterPro" id="IPR036409">
    <property type="entry name" value="Aldolase_II/adducin_N_sf"/>
</dbReference>
<proteinExistence type="inferred from homology"/>
<evidence type="ECO:0000313" key="3">
    <source>
        <dbReference type="EMBL" id="MBR0801044.1"/>
    </source>
</evidence>
<protein>
    <submittedName>
        <fullName evidence="3">Class II aldolase/adducin family protein</fullName>
    </submittedName>
</protein>
<dbReference type="PANTHER" id="PTHR10672">
    <property type="entry name" value="ADDUCIN"/>
    <property type="match status" value="1"/>
</dbReference>
<dbReference type="InterPro" id="IPR051017">
    <property type="entry name" value="Aldolase-II_Adducin_sf"/>
</dbReference>
<organism evidence="3 4">
    <name type="scientific">Bradyrhizobium jicamae</name>
    <dbReference type="NCBI Taxonomy" id="280332"/>
    <lineage>
        <taxon>Bacteria</taxon>
        <taxon>Pseudomonadati</taxon>
        <taxon>Pseudomonadota</taxon>
        <taxon>Alphaproteobacteria</taxon>
        <taxon>Hyphomicrobiales</taxon>
        <taxon>Nitrobacteraceae</taxon>
        <taxon>Bradyrhizobium</taxon>
    </lineage>
</organism>
<keyword evidence="4" id="KW-1185">Reference proteome</keyword>
<reference evidence="4" key="1">
    <citation type="journal article" date="2021" name="ISME J.">
        <title>Evolutionary origin and ecological implication of a unique nif island in free-living Bradyrhizobium lineages.</title>
        <authorList>
            <person name="Tao J."/>
        </authorList>
    </citation>
    <scope>NUCLEOTIDE SEQUENCE [LARGE SCALE GENOMIC DNA]</scope>
    <source>
        <strain evidence="4">SZCCT0434</strain>
    </source>
</reference>
<dbReference type="Gene3D" id="3.40.225.10">
    <property type="entry name" value="Class II aldolase/adducin N-terminal domain"/>
    <property type="match status" value="1"/>
</dbReference>
<dbReference type="PANTHER" id="PTHR10672:SF41">
    <property type="entry name" value="CLASS II ALDOLASE_ADDUCIN DOMAIN PROTEIN (AFU_ORTHOLOGUE AFUA_3G01330)"/>
    <property type="match status" value="1"/>
</dbReference>
<dbReference type="SMART" id="SM01007">
    <property type="entry name" value="Aldolase_II"/>
    <property type="match status" value="1"/>
</dbReference>
<evidence type="ECO:0000313" key="4">
    <source>
        <dbReference type="Proteomes" id="UP001315278"/>
    </source>
</evidence>
<evidence type="ECO:0000256" key="1">
    <source>
        <dbReference type="ARBA" id="ARBA00037961"/>
    </source>
</evidence>
<name>A0ABS5FW59_9BRAD</name>
<dbReference type="Pfam" id="PF00596">
    <property type="entry name" value="Aldolase_II"/>
    <property type="match status" value="1"/>
</dbReference>
<accession>A0ABS5FW59</accession>
<gene>
    <name evidence="3" type="ORF">JQ615_37360</name>
</gene>
<dbReference type="EMBL" id="JAFCJH010000069">
    <property type="protein sequence ID" value="MBR0801044.1"/>
    <property type="molecule type" value="Genomic_DNA"/>
</dbReference>